<evidence type="ECO:0000313" key="6">
    <source>
        <dbReference type="EMBL" id="XBM48918.1"/>
    </source>
</evidence>
<keyword evidence="2 4" id="KW-0238">DNA-binding</keyword>
<dbReference type="Gene3D" id="1.10.357.10">
    <property type="entry name" value="Tetracycline Repressor, domain 2"/>
    <property type="match status" value="1"/>
</dbReference>
<dbReference type="PRINTS" id="PR00455">
    <property type="entry name" value="HTHTETR"/>
</dbReference>
<dbReference type="PROSITE" id="PS50977">
    <property type="entry name" value="HTH_TETR_2"/>
    <property type="match status" value="1"/>
</dbReference>
<evidence type="ECO:0000256" key="3">
    <source>
        <dbReference type="ARBA" id="ARBA00023163"/>
    </source>
</evidence>
<accession>A0AAU7GFV0</accession>
<dbReference type="RefSeq" id="WP_348788839.1">
    <property type="nucleotide sequence ID" value="NZ_CP157390.1"/>
</dbReference>
<dbReference type="InterPro" id="IPR036271">
    <property type="entry name" value="Tet_transcr_reg_TetR-rel_C_sf"/>
</dbReference>
<evidence type="ECO:0000256" key="4">
    <source>
        <dbReference type="PROSITE-ProRule" id="PRU00335"/>
    </source>
</evidence>
<feature type="DNA-binding region" description="H-T-H motif" evidence="4">
    <location>
        <begin position="34"/>
        <end position="53"/>
    </location>
</feature>
<proteinExistence type="predicted"/>
<dbReference type="GO" id="GO:0003700">
    <property type="term" value="F:DNA-binding transcription factor activity"/>
    <property type="evidence" value="ECO:0007669"/>
    <property type="project" value="TreeGrafter"/>
</dbReference>
<dbReference type="SUPFAM" id="SSF46689">
    <property type="entry name" value="Homeodomain-like"/>
    <property type="match status" value="1"/>
</dbReference>
<reference evidence="6" key="1">
    <citation type="submission" date="2024-05" db="EMBL/GenBank/DDBJ databases">
        <title>The Natural Products Discovery Center: Release of the First 8490 Sequenced Strains for Exploring Actinobacteria Biosynthetic Diversity.</title>
        <authorList>
            <person name="Kalkreuter E."/>
            <person name="Kautsar S.A."/>
            <person name="Yang D."/>
            <person name="Bader C.D."/>
            <person name="Teijaro C.N."/>
            <person name="Fluegel L."/>
            <person name="Davis C.M."/>
            <person name="Simpson J.R."/>
            <person name="Lauterbach L."/>
            <person name="Steele A.D."/>
            <person name="Gui C."/>
            <person name="Meng S."/>
            <person name="Li G."/>
            <person name="Viehrig K."/>
            <person name="Ye F."/>
            <person name="Su P."/>
            <person name="Kiefer A.F."/>
            <person name="Nichols A."/>
            <person name="Cepeda A.J."/>
            <person name="Yan W."/>
            <person name="Fan B."/>
            <person name="Jiang Y."/>
            <person name="Adhikari A."/>
            <person name="Zheng C.-J."/>
            <person name="Schuster L."/>
            <person name="Cowan T.M."/>
            <person name="Smanski M.J."/>
            <person name="Chevrette M.G."/>
            <person name="de Carvalho L.P.S."/>
            <person name="Shen B."/>
        </authorList>
    </citation>
    <scope>NUCLEOTIDE SEQUENCE</scope>
    <source>
        <strain evidence="6">NPDC080035</strain>
    </source>
</reference>
<name>A0AAU7GFV0_9MICO</name>
<evidence type="ECO:0000256" key="2">
    <source>
        <dbReference type="ARBA" id="ARBA00023125"/>
    </source>
</evidence>
<dbReference type="InterPro" id="IPR011075">
    <property type="entry name" value="TetR_C"/>
</dbReference>
<dbReference type="GO" id="GO:0000976">
    <property type="term" value="F:transcription cis-regulatory region binding"/>
    <property type="evidence" value="ECO:0007669"/>
    <property type="project" value="TreeGrafter"/>
</dbReference>
<dbReference type="InterPro" id="IPR009057">
    <property type="entry name" value="Homeodomain-like_sf"/>
</dbReference>
<protein>
    <submittedName>
        <fullName evidence="6">TetR/AcrR family transcriptional regulator</fullName>
    </submittedName>
</protein>
<gene>
    <name evidence="6" type="ORF">AAME72_03425</name>
</gene>
<dbReference type="Gene3D" id="1.10.10.60">
    <property type="entry name" value="Homeodomain-like"/>
    <property type="match status" value="1"/>
</dbReference>
<evidence type="ECO:0000259" key="5">
    <source>
        <dbReference type="PROSITE" id="PS50977"/>
    </source>
</evidence>
<feature type="domain" description="HTH tetR-type" evidence="5">
    <location>
        <begin position="11"/>
        <end position="71"/>
    </location>
</feature>
<dbReference type="Pfam" id="PF16859">
    <property type="entry name" value="TetR_C_11"/>
    <property type="match status" value="1"/>
</dbReference>
<organism evidence="6">
    <name type="scientific">Leifsonia sp. NPDC080035</name>
    <dbReference type="NCBI Taxonomy" id="3143936"/>
    <lineage>
        <taxon>Bacteria</taxon>
        <taxon>Bacillati</taxon>
        <taxon>Actinomycetota</taxon>
        <taxon>Actinomycetes</taxon>
        <taxon>Micrococcales</taxon>
        <taxon>Microbacteriaceae</taxon>
        <taxon>Leifsonia</taxon>
    </lineage>
</organism>
<dbReference type="InterPro" id="IPR050109">
    <property type="entry name" value="HTH-type_TetR-like_transc_reg"/>
</dbReference>
<sequence length="200" mass="21597">MGTPDPVRRSERARTAVLESTIDLCRADGFARMTIEGIAERAGVSKKTIYRWWSSKGEVLLEALAGRAEIAAAFPDSGDLVRDMCAQTMSVVELLSPQETSPYASLVAEGQRDPALSAAIRTRLVDPFIARFDERMHSAVAARELPASVDLGVAVDLFYGPIYHRLVFGLGLPDGPQLETRVRHVVAALRSGGVPRPPAG</sequence>
<dbReference type="EMBL" id="CP157390">
    <property type="protein sequence ID" value="XBM48918.1"/>
    <property type="molecule type" value="Genomic_DNA"/>
</dbReference>
<dbReference type="SUPFAM" id="SSF48498">
    <property type="entry name" value="Tetracyclin repressor-like, C-terminal domain"/>
    <property type="match status" value="1"/>
</dbReference>
<keyword evidence="3" id="KW-0804">Transcription</keyword>
<dbReference type="AlphaFoldDB" id="A0AAU7GFV0"/>
<dbReference type="InterPro" id="IPR001647">
    <property type="entry name" value="HTH_TetR"/>
</dbReference>
<dbReference type="PANTHER" id="PTHR30055:SF148">
    <property type="entry name" value="TETR-FAMILY TRANSCRIPTIONAL REGULATOR"/>
    <property type="match status" value="1"/>
</dbReference>
<dbReference type="Pfam" id="PF00440">
    <property type="entry name" value="TetR_N"/>
    <property type="match status" value="1"/>
</dbReference>
<keyword evidence="1" id="KW-0805">Transcription regulation</keyword>
<dbReference type="PANTHER" id="PTHR30055">
    <property type="entry name" value="HTH-TYPE TRANSCRIPTIONAL REGULATOR RUTR"/>
    <property type="match status" value="1"/>
</dbReference>
<evidence type="ECO:0000256" key="1">
    <source>
        <dbReference type="ARBA" id="ARBA00023015"/>
    </source>
</evidence>